<evidence type="ECO:0000256" key="1">
    <source>
        <dbReference type="ARBA" id="ARBA00004651"/>
    </source>
</evidence>
<dbReference type="PANTHER" id="PTHR30572">
    <property type="entry name" value="MEMBRANE COMPONENT OF TRANSPORTER-RELATED"/>
    <property type="match status" value="1"/>
</dbReference>
<accession>A0ABS1NCS5</accession>
<feature type="transmembrane region" description="Helical" evidence="8">
    <location>
        <begin position="802"/>
        <end position="822"/>
    </location>
</feature>
<feature type="transmembrane region" description="Helical" evidence="8">
    <location>
        <begin position="268"/>
        <end position="293"/>
    </location>
</feature>
<keyword evidence="2" id="KW-1003">Cell membrane</keyword>
<feature type="transmembrane region" description="Helical" evidence="8">
    <location>
        <begin position="411"/>
        <end position="429"/>
    </location>
</feature>
<evidence type="ECO:0000313" key="11">
    <source>
        <dbReference type="EMBL" id="MBL1097879.1"/>
    </source>
</evidence>
<feature type="compositionally biased region" description="Polar residues" evidence="7">
    <location>
        <begin position="63"/>
        <end position="72"/>
    </location>
</feature>
<feature type="transmembrane region" description="Helical" evidence="8">
    <location>
        <begin position="435"/>
        <end position="461"/>
    </location>
</feature>
<organism evidence="11 12">
    <name type="scientific">Streptomyces coffeae</name>
    <dbReference type="NCBI Taxonomy" id="621382"/>
    <lineage>
        <taxon>Bacteria</taxon>
        <taxon>Bacillati</taxon>
        <taxon>Actinomycetota</taxon>
        <taxon>Actinomycetes</taxon>
        <taxon>Kitasatosporales</taxon>
        <taxon>Streptomycetaceae</taxon>
        <taxon>Streptomyces</taxon>
    </lineage>
</organism>
<feature type="transmembrane region" description="Helical" evidence="8">
    <location>
        <begin position="365"/>
        <end position="382"/>
    </location>
</feature>
<name>A0ABS1NCS5_9ACTN</name>
<sequence length="839" mass="86762">MLRTTLRTLRSHRLRFALPALAVVLGVAFVTGSLIYGDSVSAALAKARANSQPDVSVAVRPAESTQYSTSDSPDAAPRLDQALLKRLRALPGAAAARGTVEGPSFLAGSDGGLVGDLYRSAGVNYVPGPGGKDPRYPLTAGRGPRASGEIAIDKAAAERSGTRVGGTVRIVVNGTARDARVVGLFTAEDSRLASGGTLTAFDNTTALRQFAPDQGGYTTITLTADEGTSQAQLAEHAQDVLPRGLEAVTADQLRGEATAASDAKLTTVLLGFAGVALFVSTFLVANTFTMLSAARAREHALLRAVGATRRYVMRQVLTEAGVVGAVASVVGYAAGIGVAALLSTLFGDTGGVVDVPLRILQPTPVLAAFGVGVAVTMLAAYVPARRAASVSPVAALRTSRPPTPASLRRRGVVGVTVTGLGVLLLWAAAGDENMLYLAVPVLLVGLIVLTPLIALGVTGLLRTPLRRLAGIRGKLAVENARRNPRRTAATAATLMVGLAMVTAVTVVVASLSRVDEDEADQAMASDLRITAVDFGEIGADVAARVARLPDAAAVTAVVNTDIRISREDMLPAAAVTPSTVERLAPITLREGSLKRLDRGIALEEETAAARHLKLGSRVTGSVAGTERKTALPVVAIYEGKDFASALVSRTQLPRTADGDHARVASVLTDADPGRTAALQRDIRRTLDNPALLVQDRAEVRKAASSTSAEFLNIMYALLSITVLIGILGVVNTMGMAVSERVREIGLLRALGLDRRRLASVLRIESVTISLLGAALGLVAGAAIGVAAVLTQPSVPLVVPWDRAALCFAGTAAIGVLASLWPGRQAMAVPMLRAVGTDTE</sequence>
<evidence type="ECO:0000259" key="10">
    <source>
        <dbReference type="Pfam" id="PF12704"/>
    </source>
</evidence>
<feature type="transmembrane region" description="Helical" evidence="8">
    <location>
        <begin position="491"/>
        <end position="511"/>
    </location>
</feature>
<feature type="region of interest" description="Disordered" evidence="7">
    <location>
        <begin position="56"/>
        <end position="76"/>
    </location>
</feature>
<comment type="similarity">
    <text evidence="6">Belongs to the ABC-4 integral membrane protein family.</text>
</comment>
<keyword evidence="4 8" id="KW-1133">Transmembrane helix</keyword>
<feature type="transmembrane region" description="Helical" evidence="8">
    <location>
        <begin position="713"/>
        <end position="738"/>
    </location>
</feature>
<dbReference type="RefSeq" id="WP_201875292.1">
    <property type="nucleotide sequence ID" value="NZ_JAERRF010000007.1"/>
</dbReference>
<dbReference type="InterPro" id="IPR025857">
    <property type="entry name" value="MacB_PCD"/>
</dbReference>
<evidence type="ECO:0000256" key="2">
    <source>
        <dbReference type="ARBA" id="ARBA00022475"/>
    </source>
</evidence>
<proteinExistence type="inferred from homology"/>
<protein>
    <submittedName>
        <fullName evidence="11">FtsX-like permease family protein</fullName>
    </submittedName>
</protein>
<dbReference type="Proteomes" id="UP000634229">
    <property type="component" value="Unassembled WGS sequence"/>
</dbReference>
<feature type="domain" description="ABC3 transporter permease C-terminal" evidence="9">
    <location>
        <begin position="272"/>
        <end position="392"/>
    </location>
</feature>
<evidence type="ECO:0000256" key="3">
    <source>
        <dbReference type="ARBA" id="ARBA00022692"/>
    </source>
</evidence>
<gene>
    <name evidence="11" type="ORF">JK363_14590</name>
</gene>
<dbReference type="EMBL" id="JAERRF010000007">
    <property type="protein sequence ID" value="MBL1097879.1"/>
    <property type="molecule type" value="Genomic_DNA"/>
</dbReference>
<evidence type="ECO:0000256" key="4">
    <source>
        <dbReference type="ARBA" id="ARBA00022989"/>
    </source>
</evidence>
<dbReference type="Pfam" id="PF02687">
    <property type="entry name" value="FtsX"/>
    <property type="match status" value="2"/>
</dbReference>
<dbReference type="InterPro" id="IPR003838">
    <property type="entry name" value="ABC3_permease_C"/>
</dbReference>
<evidence type="ECO:0000256" key="7">
    <source>
        <dbReference type="SAM" id="MobiDB-lite"/>
    </source>
</evidence>
<evidence type="ECO:0000256" key="5">
    <source>
        <dbReference type="ARBA" id="ARBA00023136"/>
    </source>
</evidence>
<evidence type="ECO:0000259" key="9">
    <source>
        <dbReference type="Pfam" id="PF02687"/>
    </source>
</evidence>
<feature type="transmembrane region" description="Helical" evidence="8">
    <location>
        <begin position="320"/>
        <end position="345"/>
    </location>
</feature>
<evidence type="ECO:0000313" key="12">
    <source>
        <dbReference type="Proteomes" id="UP000634229"/>
    </source>
</evidence>
<keyword evidence="12" id="KW-1185">Reference proteome</keyword>
<evidence type="ECO:0000256" key="6">
    <source>
        <dbReference type="ARBA" id="ARBA00038076"/>
    </source>
</evidence>
<evidence type="ECO:0000256" key="8">
    <source>
        <dbReference type="SAM" id="Phobius"/>
    </source>
</evidence>
<dbReference type="PANTHER" id="PTHR30572:SF4">
    <property type="entry name" value="ABC TRANSPORTER PERMEASE YTRF"/>
    <property type="match status" value="1"/>
</dbReference>
<reference evidence="11 12" key="1">
    <citation type="submission" date="2021-01" db="EMBL/GenBank/DDBJ databases">
        <title>WGS of actinomycetes isolated from Thailand.</title>
        <authorList>
            <person name="Thawai C."/>
        </authorList>
    </citation>
    <scope>NUCLEOTIDE SEQUENCE [LARGE SCALE GENOMIC DNA]</scope>
    <source>
        <strain evidence="11 12">CA1R205</strain>
    </source>
</reference>
<keyword evidence="3 8" id="KW-0812">Transmembrane</keyword>
<keyword evidence="5 8" id="KW-0472">Membrane</keyword>
<dbReference type="InterPro" id="IPR050250">
    <property type="entry name" value="Macrolide_Exporter_MacB"/>
</dbReference>
<feature type="transmembrane region" description="Helical" evidence="8">
    <location>
        <begin position="759"/>
        <end position="790"/>
    </location>
</feature>
<comment type="caution">
    <text evidence="11">The sequence shown here is derived from an EMBL/GenBank/DDBJ whole genome shotgun (WGS) entry which is preliminary data.</text>
</comment>
<feature type="domain" description="MacB-like periplasmic core" evidence="10">
    <location>
        <begin position="18"/>
        <end position="238"/>
    </location>
</feature>
<feature type="domain" description="ABC3 transporter permease C-terminal" evidence="9">
    <location>
        <begin position="717"/>
        <end position="827"/>
    </location>
</feature>
<dbReference type="Pfam" id="PF12704">
    <property type="entry name" value="MacB_PCD"/>
    <property type="match status" value="1"/>
</dbReference>
<comment type="subcellular location">
    <subcellularLocation>
        <location evidence="1">Cell membrane</location>
        <topology evidence="1">Multi-pass membrane protein</topology>
    </subcellularLocation>
</comment>